<organism evidence="1 2">
    <name type="scientific">Mycobacterium scrofulaceum</name>
    <dbReference type="NCBI Taxonomy" id="1783"/>
    <lineage>
        <taxon>Bacteria</taxon>
        <taxon>Bacillati</taxon>
        <taxon>Actinomycetota</taxon>
        <taxon>Actinomycetes</taxon>
        <taxon>Mycobacteriales</taxon>
        <taxon>Mycobacteriaceae</taxon>
        <taxon>Mycobacterium</taxon>
    </lineage>
</organism>
<protein>
    <submittedName>
        <fullName evidence="1">Uncharacterized protein</fullName>
    </submittedName>
</protein>
<keyword evidence="2" id="KW-1185">Reference proteome</keyword>
<reference evidence="1 2" key="1">
    <citation type="submission" date="2017-02" db="EMBL/GenBank/DDBJ databases">
        <title>The new phylogeny of genus Mycobacterium.</title>
        <authorList>
            <person name="Tortoli E."/>
            <person name="Trovato A."/>
            <person name="Cirillo D.M."/>
        </authorList>
    </citation>
    <scope>NUCLEOTIDE SEQUENCE [LARGE SCALE GENOMIC DNA]</scope>
    <source>
        <strain evidence="1 2">DSM 43992</strain>
    </source>
</reference>
<dbReference type="AlphaFoldDB" id="A0A1X0K984"/>
<dbReference type="Proteomes" id="UP000192601">
    <property type="component" value="Unassembled WGS sequence"/>
</dbReference>
<evidence type="ECO:0000313" key="1">
    <source>
        <dbReference type="EMBL" id="ORB71672.1"/>
    </source>
</evidence>
<gene>
    <name evidence="1" type="ORF">BST44_21305</name>
</gene>
<sequence length="77" mass="8162">MLLPSMRPLFTGRGPFVVQTALTQSFMVPFRRFSVVGDDSGDDDEQLANIAMAKMATRLSALFTGTASSCLSGGVST</sequence>
<evidence type="ECO:0000313" key="2">
    <source>
        <dbReference type="Proteomes" id="UP000192601"/>
    </source>
</evidence>
<accession>A0A1X0K984</accession>
<comment type="caution">
    <text evidence="1">The sequence shown here is derived from an EMBL/GenBank/DDBJ whole genome shotgun (WGS) entry which is preliminary data.</text>
</comment>
<name>A0A1X0K984_MYCSC</name>
<dbReference type="EMBL" id="MVIJ01000038">
    <property type="protein sequence ID" value="ORB71672.1"/>
    <property type="molecule type" value="Genomic_DNA"/>
</dbReference>
<proteinExistence type="predicted"/>